<feature type="transmembrane region" description="Helical" evidence="6">
    <location>
        <begin position="232"/>
        <end position="248"/>
    </location>
</feature>
<keyword evidence="5 6" id="KW-0472">Membrane</keyword>
<gene>
    <name evidence="8" type="ORF">PMPD1_3716</name>
</gene>
<name>A0A6M8ULH1_9GAMM</name>
<accession>A0A6M8ULH1</accession>
<dbReference type="GO" id="GO:0005886">
    <property type="term" value="C:plasma membrane"/>
    <property type="evidence" value="ECO:0007669"/>
    <property type="project" value="UniProtKB-SubCell"/>
</dbReference>
<protein>
    <submittedName>
        <fullName evidence="8">Flp pilus assembly protein TadB</fullName>
    </submittedName>
</protein>
<proteinExistence type="predicted"/>
<dbReference type="EMBL" id="CP054212">
    <property type="protein sequence ID" value="QKJ88630.1"/>
    <property type="molecule type" value="Genomic_DNA"/>
</dbReference>
<evidence type="ECO:0000313" key="9">
    <source>
        <dbReference type="Proteomes" id="UP000505325"/>
    </source>
</evidence>
<keyword evidence="2" id="KW-1003">Cell membrane</keyword>
<feature type="transmembrane region" description="Helical" evidence="6">
    <location>
        <begin position="91"/>
        <end position="108"/>
    </location>
</feature>
<sequence>MAYLILLAGVVLLGINIVSWKRLTRSITQDAHRAATPNIPREYLRAIVQEWRTYALGDGSWRGRRGLIIALLTLLAMLFINAWWLKFTLGFFLPTMLVILFVAQIRIGRSLHHKAFEATFPEVLSVVGSAVSAGNSIHQALHRCGEDVAGELGETFNRIDRRLNLGEEPDRVFLDAWRRYPYREFYFFVMVIQISIQRGGQLRTLINRLARIINNSKKMAKRKKAMTSEARTSAKIVAAMPILFLFGMKYLNPENFDFVIHDPVGRLILYYVIGSEIIGMLIIWLLLKRAT</sequence>
<organism evidence="8 9">
    <name type="scientific">Paramixta manurensis</name>
    <dbReference type="NCBI Taxonomy" id="2740817"/>
    <lineage>
        <taxon>Bacteria</taxon>
        <taxon>Pseudomonadati</taxon>
        <taxon>Pseudomonadota</taxon>
        <taxon>Gammaproteobacteria</taxon>
        <taxon>Enterobacterales</taxon>
        <taxon>Erwiniaceae</taxon>
        <taxon>Paramixta</taxon>
    </lineage>
</organism>
<evidence type="ECO:0000259" key="7">
    <source>
        <dbReference type="Pfam" id="PF00482"/>
    </source>
</evidence>
<dbReference type="Proteomes" id="UP000505325">
    <property type="component" value="Chromosome"/>
</dbReference>
<dbReference type="Pfam" id="PF00482">
    <property type="entry name" value="T2SSF"/>
    <property type="match status" value="1"/>
</dbReference>
<feature type="transmembrane region" description="Helical" evidence="6">
    <location>
        <begin position="268"/>
        <end position="287"/>
    </location>
</feature>
<dbReference type="KEGG" id="pmak:PMPD1_3716"/>
<evidence type="ECO:0000313" key="8">
    <source>
        <dbReference type="EMBL" id="QKJ88630.1"/>
    </source>
</evidence>
<dbReference type="AlphaFoldDB" id="A0A6M8ULH1"/>
<dbReference type="RefSeq" id="WP_173635485.1">
    <property type="nucleotide sequence ID" value="NZ_CP054212.1"/>
</dbReference>
<evidence type="ECO:0000256" key="2">
    <source>
        <dbReference type="ARBA" id="ARBA00022475"/>
    </source>
</evidence>
<feature type="transmembrane region" description="Helical" evidence="6">
    <location>
        <begin position="6"/>
        <end position="23"/>
    </location>
</feature>
<dbReference type="PANTHER" id="PTHR35007:SF2">
    <property type="entry name" value="PILUS ASSEMBLE PROTEIN"/>
    <property type="match status" value="1"/>
</dbReference>
<evidence type="ECO:0000256" key="1">
    <source>
        <dbReference type="ARBA" id="ARBA00004651"/>
    </source>
</evidence>
<evidence type="ECO:0000256" key="5">
    <source>
        <dbReference type="ARBA" id="ARBA00023136"/>
    </source>
</evidence>
<feature type="domain" description="Type II secretion system protein GspF" evidence="7">
    <location>
        <begin position="125"/>
        <end position="246"/>
    </location>
</feature>
<keyword evidence="9" id="KW-1185">Reference proteome</keyword>
<evidence type="ECO:0000256" key="6">
    <source>
        <dbReference type="SAM" id="Phobius"/>
    </source>
</evidence>
<dbReference type="InterPro" id="IPR018076">
    <property type="entry name" value="T2SS_GspF_dom"/>
</dbReference>
<feature type="transmembrane region" description="Helical" evidence="6">
    <location>
        <begin position="66"/>
        <end position="85"/>
    </location>
</feature>
<keyword evidence="3 6" id="KW-0812">Transmembrane</keyword>
<reference evidence="8 9" key="1">
    <citation type="submission" date="2020-06" db="EMBL/GenBank/DDBJ databases">
        <title>Genome sequence of Paramixta manurensis strain PD-1.</title>
        <authorList>
            <person name="Lee C.W."/>
            <person name="Kim J."/>
        </authorList>
    </citation>
    <scope>NUCLEOTIDE SEQUENCE [LARGE SCALE GENOMIC DNA]</scope>
    <source>
        <strain evidence="8 9">PD-1</strain>
    </source>
</reference>
<keyword evidence="4 6" id="KW-1133">Transmembrane helix</keyword>
<dbReference type="PANTHER" id="PTHR35007">
    <property type="entry name" value="INTEGRAL MEMBRANE PROTEIN-RELATED"/>
    <property type="match status" value="1"/>
</dbReference>
<evidence type="ECO:0000256" key="4">
    <source>
        <dbReference type="ARBA" id="ARBA00022989"/>
    </source>
</evidence>
<evidence type="ECO:0000256" key="3">
    <source>
        <dbReference type="ARBA" id="ARBA00022692"/>
    </source>
</evidence>
<comment type="subcellular location">
    <subcellularLocation>
        <location evidence="1">Cell membrane</location>
        <topology evidence="1">Multi-pass membrane protein</topology>
    </subcellularLocation>
</comment>